<feature type="transmembrane region" description="Helical" evidence="1">
    <location>
        <begin position="114"/>
        <end position="134"/>
    </location>
</feature>
<evidence type="ECO:0000256" key="1">
    <source>
        <dbReference type="SAM" id="Phobius"/>
    </source>
</evidence>
<evidence type="ECO:0000313" key="3">
    <source>
        <dbReference type="EMBL" id="ENO17839.1"/>
    </source>
</evidence>
<dbReference type="InterPro" id="IPR031308">
    <property type="entry name" value="UCP028777"/>
</dbReference>
<dbReference type="Proteomes" id="UP000013015">
    <property type="component" value="Unassembled WGS sequence"/>
</dbReference>
<dbReference type="Pfam" id="PF03733">
    <property type="entry name" value="YccF"/>
    <property type="match status" value="2"/>
</dbReference>
<proteinExistence type="predicted"/>
<dbReference type="eggNOG" id="COG3304">
    <property type="taxonomic scope" value="Bacteria"/>
</dbReference>
<dbReference type="AlphaFoldDB" id="N6WC83"/>
<evidence type="ECO:0000259" key="2">
    <source>
        <dbReference type="Pfam" id="PF03733"/>
    </source>
</evidence>
<reference evidence="3 4" key="1">
    <citation type="submission" date="2013-03" db="EMBL/GenBank/DDBJ databases">
        <title>Reference genome for the Human Microbiome Project.</title>
        <authorList>
            <person name="Aqrawi P."/>
            <person name="Ayvaz T."/>
            <person name="Bess C."/>
            <person name="Blankenburg K."/>
            <person name="Coyle M."/>
            <person name="Deng J."/>
            <person name="Forbes L."/>
            <person name="Fowler G."/>
            <person name="Francisco L."/>
            <person name="Fu Q."/>
            <person name="Gibbs R."/>
            <person name="Gross S."/>
            <person name="Gubbala S."/>
            <person name="Hale W."/>
            <person name="Hemphill L."/>
            <person name="Highlander S."/>
            <person name="Hirani K."/>
            <person name="Jackson L."/>
            <person name="Jakkamsetti A."/>
            <person name="Javaid M."/>
            <person name="Jayaseelan J.C."/>
            <person name="Jiang H."/>
            <person name="Joshi V."/>
            <person name="Korchina V."/>
            <person name="Kovar C."/>
            <person name="Lara F."/>
            <person name="Lee S."/>
            <person name="Liu Y."/>
            <person name="Mata R."/>
            <person name="Mathew T."/>
            <person name="Munidasa M."/>
            <person name="Muzny D."/>
            <person name="Nazareth L."/>
            <person name="Ngo R."/>
            <person name="Nguyen L."/>
            <person name="Nguyen N."/>
            <person name="Okwuonu G."/>
            <person name="Ongeri F."/>
            <person name="Palculict T."/>
            <person name="Patil S."/>
            <person name="Petrosino J."/>
            <person name="Pham C."/>
            <person name="Pham P."/>
            <person name="Pu L.-L."/>
            <person name="Qin X."/>
            <person name="Qu J."/>
            <person name="Reid J."/>
            <person name="Ross M."/>
            <person name="Ruth R."/>
            <person name="Saada N."/>
            <person name="San Lucas F."/>
            <person name="Santibanez J."/>
            <person name="Shang Y."/>
            <person name="Simmons D."/>
            <person name="Song X.-Z."/>
            <person name="Tang L.-Y."/>
            <person name="Thornton R."/>
            <person name="Warren J."/>
            <person name="Weissenberger G."/>
            <person name="Wilczek-Boney K."/>
            <person name="Worley K."/>
            <person name="Youmans B."/>
            <person name="Zhang J."/>
            <person name="Zhang L."/>
            <person name="Zhao Z."/>
            <person name="Zhou C."/>
            <person name="Zhu D."/>
            <person name="Zhu Y."/>
        </authorList>
    </citation>
    <scope>NUCLEOTIDE SEQUENCE [LARGE SCALE GENOMIC DNA]</scope>
    <source>
        <strain evidence="3 4">F0333</strain>
    </source>
</reference>
<dbReference type="PIRSF" id="PIRSF028777">
    <property type="entry name" value="UCP028777"/>
    <property type="match status" value="1"/>
</dbReference>
<dbReference type="InterPro" id="IPR005185">
    <property type="entry name" value="YccF"/>
</dbReference>
<feature type="transmembrane region" description="Helical" evidence="1">
    <location>
        <begin position="50"/>
        <end position="75"/>
    </location>
</feature>
<dbReference type="GO" id="GO:0005886">
    <property type="term" value="C:plasma membrane"/>
    <property type="evidence" value="ECO:0007669"/>
    <property type="project" value="TreeGrafter"/>
</dbReference>
<dbReference type="EMBL" id="AQHZ01000024">
    <property type="protein sequence ID" value="ENO17839.1"/>
    <property type="molecule type" value="Genomic_DNA"/>
</dbReference>
<dbReference type="PANTHER" id="PTHR42903">
    <property type="entry name" value="INNER MEMBRANE PROTEIN YCCF"/>
    <property type="match status" value="1"/>
</dbReference>
<feature type="domain" description="Inner membrane component" evidence="2">
    <location>
        <begin position="93"/>
        <end position="143"/>
    </location>
</feature>
<accession>N6WC83</accession>
<gene>
    <name evidence="3" type="ORF">HMPREF9004_1749</name>
</gene>
<feature type="transmembrane region" description="Helical" evidence="1">
    <location>
        <begin position="87"/>
        <end position="108"/>
    </location>
</feature>
<keyword evidence="1" id="KW-0472">Membrane</keyword>
<dbReference type="NCBIfam" id="NF008740">
    <property type="entry name" value="PRK11770.1-2"/>
    <property type="match status" value="1"/>
</dbReference>
<feature type="transmembrane region" description="Helical" evidence="1">
    <location>
        <begin position="28"/>
        <end position="44"/>
    </location>
</feature>
<dbReference type="HOGENOM" id="CLU_120384_2_0_11"/>
<dbReference type="STRING" id="888050.HMPREF9004_1749"/>
<keyword evidence="4" id="KW-1185">Reference proteome</keyword>
<evidence type="ECO:0000313" key="4">
    <source>
        <dbReference type="Proteomes" id="UP000013015"/>
    </source>
</evidence>
<keyword evidence="1" id="KW-1133">Transmembrane helix</keyword>
<name>N6WC83_9ACTO</name>
<dbReference type="PATRIC" id="fig|888050.3.peg.1683"/>
<comment type="caution">
    <text evidence="3">The sequence shown here is derived from an EMBL/GenBank/DDBJ whole genome shotgun (WGS) entry which is preliminary data.</text>
</comment>
<feature type="domain" description="Inner membrane component" evidence="2">
    <location>
        <begin position="29"/>
        <end position="79"/>
    </location>
</feature>
<protein>
    <submittedName>
        <fullName evidence="3">Membrane protein</fullName>
    </submittedName>
</protein>
<dbReference type="InterPro" id="IPR052937">
    <property type="entry name" value="Inner_membrane_protein"/>
</dbReference>
<dbReference type="PANTHER" id="PTHR42903:SF1">
    <property type="entry name" value="INNER MEMBRANE PROTEIN YCCF"/>
    <property type="match status" value="1"/>
</dbReference>
<sequence>MCFRKKWRIIEGSGECHSGFDKEDEMRTLLNIIWFLFGGVWLWLGYMFFGIIACIFIVTIPAGIASFRIASYVLWPFGKRVVDMPNAGAGSALMNIVWFFVAGLWLALGHVMTALAQSITIIGIPVAIANIKMIPITCFPFGKMVVTDPKAII</sequence>
<organism evidence="3 4">
    <name type="scientific">Schaalia cardiffensis F0333</name>
    <dbReference type="NCBI Taxonomy" id="888050"/>
    <lineage>
        <taxon>Bacteria</taxon>
        <taxon>Bacillati</taxon>
        <taxon>Actinomycetota</taxon>
        <taxon>Actinomycetes</taxon>
        <taxon>Actinomycetales</taxon>
        <taxon>Actinomycetaceae</taxon>
        <taxon>Schaalia</taxon>
    </lineage>
</organism>
<keyword evidence="1" id="KW-0812">Transmembrane</keyword>